<dbReference type="EMBL" id="KV441487">
    <property type="protein sequence ID" value="OAG17329.1"/>
    <property type="molecule type" value="Genomic_DNA"/>
</dbReference>
<dbReference type="GeneID" id="29116652"/>
<keyword evidence="1" id="KW-0732">Signal</keyword>
<dbReference type="VEuPathDB" id="FungiDB:CC77DRAFT_287044"/>
<dbReference type="RefSeq" id="XP_018382750.1">
    <property type="nucleotide sequence ID" value="XM_018531058.1"/>
</dbReference>
<gene>
    <name evidence="2" type="ORF">CC77DRAFT_287044</name>
</gene>
<feature type="signal peptide" evidence="1">
    <location>
        <begin position="1"/>
        <end position="19"/>
    </location>
</feature>
<evidence type="ECO:0000313" key="2">
    <source>
        <dbReference type="EMBL" id="OAG17329.1"/>
    </source>
</evidence>
<dbReference type="Proteomes" id="UP000077248">
    <property type="component" value="Unassembled WGS sequence"/>
</dbReference>
<sequence length="102" mass="10445">MKLITTLLAVLGAVAIGQAADCSGARQCQCLFQDGSHCCVYGYNAETGDTSDCTAVCSGASRLLQSGEDTPAKCNAGGKFSCVGIITAQGRTPCYNNNETPV</sequence>
<protein>
    <recommendedName>
        <fullName evidence="4">Extracellular membrane protein CFEM domain-containing protein</fullName>
    </recommendedName>
</protein>
<evidence type="ECO:0008006" key="4">
    <source>
        <dbReference type="Google" id="ProtNLM"/>
    </source>
</evidence>
<dbReference type="OMA" id="KQCECLF"/>
<organism evidence="2 3">
    <name type="scientific">Alternaria alternata</name>
    <name type="common">Alternaria rot fungus</name>
    <name type="synonym">Torula alternata</name>
    <dbReference type="NCBI Taxonomy" id="5599"/>
    <lineage>
        <taxon>Eukaryota</taxon>
        <taxon>Fungi</taxon>
        <taxon>Dikarya</taxon>
        <taxon>Ascomycota</taxon>
        <taxon>Pezizomycotina</taxon>
        <taxon>Dothideomycetes</taxon>
        <taxon>Pleosporomycetidae</taxon>
        <taxon>Pleosporales</taxon>
        <taxon>Pleosporineae</taxon>
        <taxon>Pleosporaceae</taxon>
        <taxon>Alternaria</taxon>
        <taxon>Alternaria sect. Alternaria</taxon>
        <taxon>Alternaria alternata complex</taxon>
    </lineage>
</organism>
<accession>A0A177DEU1</accession>
<evidence type="ECO:0000256" key="1">
    <source>
        <dbReference type="SAM" id="SignalP"/>
    </source>
</evidence>
<proteinExistence type="predicted"/>
<dbReference type="KEGG" id="aalt:CC77DRAFT_287044"/>
<keyword evidence="3" id="KW-1185">Reference proteome</keyword>
<reference evidence="2 3" key="1">
    <citation type="submission" date="2016-05" db="EMBL/GenBank/DDBJ databases">
        <title>Comparative analysis of secretome profiles of manganese(II)-oxidizing ascomycete fungi.</title>
        <authorList>
            <consortium name="DOE Joint Genome Institute"/>
            <person name="Zeiner C.A."/>
            <person name="Purvine S.O."/>
            <person name="Zink E.M."/>
            <person name="Wu S."/>
            <person name="Pasa-Tolic L."/>
            <person name="Chaput D.L."/>
            <person name="Haridas S."/>
            <person name="Grigoriev I.V."/>
            <person name="Santelli C.M."/>
            <person name="Hansel C.M."/>
        </authorList>
    </citation>
    <scope>NUCLEOTIDE SEQUENCE [LARGE SCALE GENOMIC DNA]</scope>
    <source>
        <strain evidence="2 3">SRC1lrK2f</strain>
    </source>
</reference>
<feature type="chain" id="PRO_5008059352" description="Extracellular membrane protein CFEM domain-containing protein" evidence="1">
    <location>
        <begin position="20"/>
        <end position="102"/>
    </location>
</feature>
<dbReference type="AlphaFoldDB" id="A0A177DEU1"/>
<evidence type="ECO:0000313" key="3">
    <source>
        <dbReference type="Proteomes" id="UP000077248"/>
    </source>
</evidence>
<name>A0A177DEU1_ALTAL</name>